<organism evidence="2 3">
    <name type="scientific">Pseudomonas solani</name>
    <dbReference type="NCBI Taxonomy" id="2731552"/>
    <lineage>
        <taxon>Bacteria</taxon>
        <taxon>Pseudomonadati</taxon>
        <taxon>Pseudomonadota</taxon>
        <taxon>Gammaproteobacteria</taxon>
        <taxon>Pseudomonadales</taxon>
        <taxon>Pseudomonadaceae</taxon>
        <taxon>Pseudomonas</taxon>
    </lineage>
</organism>
<name>A0ABM7LDP4_9PSED</name>
<proteinExistence type="predicted"/>
<dbReference type="Proteomes" id="UP001064896">
    <property type="component" value="Chromosome"/>
</dbReference>
<keyword evidence="3" id="KW-1185">Reference proteome</keyword>
<evidence type="ECO:0000313" key="2">
    <source>
        <dbReference type="EMBL" id="BCD87660.1"/>
    </source>
</evidence>
<dbReference type="EMBL" id="AP023081">
    <property type="protein sequence ID" value="BCD87660.1"/>
    <property type="molecule type" value="Genomic_DNA"/>
</dbReference>
<evidence type="ECO:0000313" key="3">
    <source>
        <dbReference type="Proteomes" id="UP001064896"/>
    </source>
</evidence>
<sequence>MELVPAHRNSARAGTMCRLTPGGSGFIRDAHCPVARPFALKEKALSALAVVVLMQALKHGPFRAPKGSCHLHRMGFASLYTILRKPVRTTGDALDEERWGSRQRPSRRPNAVVAPGRRAAWMPREARQAMDGPSRRPPDDACGERTSVRPEGRA</sequence>
<protein>
    <submittedName>
        <fullName evidence="2">Uncharacterized protein</fullName>
    </submittedName>
</protein>
<evidence type="ECO:0000256" key="1">
    <source>
        <dbReference type="SAM" id="MobiDB-lite"/>
    </source>
</evidence>
<reference evidence="2" key="1">
    <citation type="submission" date="2020-05" db="EMBL/GenBank/DDBJ databases">
        <title>Complete genome sequence of Pseudomonas sp. Sm006.</title>
        <authorList>
            <person name="Takeuchi K."/>
            <person name="Someya N."/>
        </authorList>
    </citation>
    <scope>NUCLEOTIDE SEQUENCE</scope>
    <source>
        <strain evidence="2">Sm006</strain>
    </source>
</reference>
<gene>
    <name evidence="2" type="ORF">PSm6_40670</name>
</gene>
<accession>A0ABM7LDP4</accession>
<feature type="region of interest" description="Disordered" evidence="1">
    <location>
        <begin position="91"/>
        <end position="154"/>
    </location>
</feature>
<feature type="compositionally biased region" description="Basic and acidic residues" evidence="1">
    <location>
        <begin position="124"/>
        <end position="154"/>
    </location>
</feature>